<organism evidence="2 3">
    <name type="scientific">Methylosinus sporium</name>
    <dbReference type="NCBI Taxonomy" id="428"/>
    <lineage>
        <taxon>Bacteria</taxon>
        <taxon>Pseudomonadati</taxon>
        <taxon>Pseudomonadota</taxon>
        <taxon>Alphaproteobacteria</taxon>
        <taxon>Hyphomicrobiales</taxon>
        <taxon>Methylocystaceae</taxon>
        <taxon>Methylosinus</taxon>
    </lineage>
</organism>
<dbReference type="Gene3D" id="3.40.50.300">
    <property type="entry name" value="P-loop containing nucleotide triphosphate hydrolases"/>
    <property type="match status" value="1"/>
</dbReference>
<dbReference type="SUPFAM" id="SSF52540">
    <property type="entry name" value="P-loop containing nucleoside triphosphate hydrolases"/>
    <property type="match status" value="1"/>
</dbReference>
<evidence type="ECO:0000313" key="2">
    <source>
        <dbReference type="EMBL" id="TRL32795.1"/>
    </source>
</evidence>
<sequence>MSDSDSGATVIAFVSQKGGVGKSTLSRGLAREAAKSGLTVKIADLDTQQGTSVEWHRRRLEEGVEPIISVEGFKTADQALAQVERYDLLIIDAPARASEGTQKIAQRAALVVQPTNPALDDLGPAVRLFHELTKAGIPKSRLVFAINHVLTDAEEIAAREYLSEAGYEVLKGYLPSKTSYRDAQNHGRSVTETRYDALNSKADGLIQSLINLV</sequence>
<dbReference type="Proteomes" id="UP000316781">
    <property type="component" value="Unassembled WGS sequence"/>
</dbReference>
<dbReference type="InterPro" id="IPR050678">
    <property type="entry name" value="DNA_Partitioning_ATPase"/>
</dbReference>
<dbReference type="EMBL" id="VJMF01000044">
    <property type="protein sequence ID" value="TRL32795.1"/>
    <property type="molecule type" value="Genomic_DNA"/>
</dbReference>
<dbReference type="PIRSF" id="PIRSF009320">
    <property type="entry name" value="Nuc_binding_HP_1000"/>
    <property type="match status" value="1"/>
</dbReference>
<evidence type="ECO:0000313" key="3">
    <source>
        <dbReference type="Proteomes" id="UP000316781"/>
    </source>
</evidence>
<dbReference type="Pfam" id="PF01656">
    <property type="entry name" value="CbiA"/>
    <property type="match status" value="1"/>
</dbReference>
<dbReference type="PANTHER" id="PTHR13696:SF96">
    <property type="entry name" value="COBQ_COBB_MIND_PARA NUCLEOTIDE BINDING DOMAIN-CONTAINING PROTEIN"/>
    <property type="match status" value="1"/>
</dbReference>
<protein>
    <submittedName>
        <fullName evidence="2">ParA family protein</fullName>
    </submittedName>
</protein>
<gene>
    <name evidence="2" type="ORF">FM996_11710</name>
</gene>
<dbReference type="InterPro" id="IPR002586">
    <property type="entry name" value="CobQ/CobB/MinD/ParA_Nub-bd_dom"/>
</dbReference>
<dbReference type="RefSeq" id="WP_142863164.1">
    <property type="nucleotide sequence ID" value="NZ_VJMF01000044.1"/>
</dbReference>
<dbReference type="PANTHER" id="PTHR13696">
    <property type="entry name" value="P-LOOP CONTAINING NUCLEOSIDE TRIPHOSPHATE HYDROLASE"/>
    <property type="match status" value="1"/>
</dbReference>
<dbReference type="AlphaFoldDB" id="A0A549ST52"/>
<dbReference type="CDD" id="cd02042">
    <property type="entry name" value="ParAB_family"/>
    <property type="match status" value="1"/>
</dbReference>
<name>A0A549ST52_METSR</name>
<comment type="caution">
    <text evidence="2">The sequence shown here is derived from an EMBL/GenBank/DDBJ whole genome shotgun (WGS) entry which is preliminary data.</text>
</comment>
<dbReference type="InterPro" id="IPR027417">
    <property type="entry name" value="P-loop_NTPase"/>
</dbReference>
<feature type="domain" description="AAA+ ATPase" evidence="1">
    <location>
        <begin position="7"/>
        <end position="166"/>
    </location>
</feature>
<dbReference type="InterPro" id="IPR003593">
    <property type="entry name" value="AAA+_ATPase"/>
</dbReference>
<reference evidence="2 3" key="1">
    <citation type="submission" date="2019-07" db="EMBL/GenBank/DDBJ databases">
        <title>Ln-dependent methylotrophs.</title>
        <authorList>
            <person name="Tani A."/>
        </authorList>
    </citation>
    <scope>NUCLEOTIDE SEQUENCE [LARGE SCALE GENOMIC DNA]</scope>
    <source>
        <strain evidence="2 3">SM89A</strain>
    </source>
</reference>
<accession>A0A549ST52</accession>
<dbReference type="SMART" id="SM00382">
    <property type="entry name" value="AAA"/>
    <property type="match status" value="1"/>
</dbReference>
<proteinExistence type="predicted"/>
<evidence type="ECO:0000259" key="1">
    <source>
        <dbReference type="SMART" id="SM00382"/>
    </source>
</evidence>